<dbReference type="InterPro" id="IPR003789">
    <property type="entry name" value="Asn/Gln_tRNA_amidoTrase-B-like"/>
</dbReference>
<dbReference type="Gene3D" id="1.10.1510.10">
    <property type="entry name" value="Uncharacterised protein YqeY/AIM41 PF09424, N-terminal domain"/>
    <property type="match status" value="1"/>
</dbReference>
<feature type="coiled-coil region" evidence="1">
    <location>
        <begin position="56"/>
        <end position="119"/>
    </location>
</feature>
<dbReference type="InterPro" id="IPR042184">
    <property type="entry name" value="YqeY/Aim41_N"/>
</dbReference>
<dbReference type="InterPro" id="IPR019004">
    <property type="entry name" value="YqeY/Aim41"/>
</dbReference>
<evidence type="ECO:0000313" key="3">
    <source>
        <dbReference type="Proteomes" id="UP000183758"/>
    </source>
</evidence>
<evidence type="ECO:0000313" key="2">
    <source>
        <dbReference type="EMBL" id="OIP84625.1"/>
    </source>
</evidence>
<comment type="caution">
    <text evidence="2">The sequence shown here is derived from an EMBL/GenBank/DDBJ whole genome shotgun (WGS) entry which is preliminary data.</text>
</comment>
<dbReference type="AlphaFoldDB" id="A0A1J5HHJ4"/>
<keyword evidence="1" id="KW-0175">Coiled coil</keyword>
<name>A0A1J5HHJ4_9BACT</name>
<dbReference type="PANTHER" id="PTHR28055:SF1">
    <property type="entry name" value="ALTERED INHERITANCE OF MITOCHONDRIA PROTEIN 41, MITOCHONDRIAL"/>
    <property type="match status" value="1"/>
</dbReference>
<dbReference type="InterPro" id="IPR023168">
    <property type="entry name" value="GatB_Yqey_C_2"/>
</dbReference>
<evidence type="ECO:0008006" key="4">
    <source>
        <dbReference type="Google" id="ProtNLM"/>
    </source>
</evidence>
<sequence>MLRQQLQTDQIQALKNHDKIKLETLRYVLSEIKNKEIEKNPPAGGELSDEDTLTALQKVSKRLEEAIVSFNKAKRQDLAKEYQDQLNIIKTYLPAKLTDEQLKKAVEKIKAENQETIQKNPKAIIGICMKQLRSKAEPKKIMKLLSQ</sequence>
<dbReference type="Gene3D" id="1.10.10.410">
    <property type="match status" value="1"/>
</dbReference>
<dbReference type="GO" id="GO:0016884">
    <property type="term" value="F:carbon-nitrogen ligase activity, with glutamine as amido-N-donor"/>
    <property type="evidence" value="ECO:0007669"/>
    <property type="project" value="InterPro"/>
</dbReference>
<dbReference type="Proteomes" id="UP000183758">
    <property type="component" value="Unassembled WGS sequence"/>
</dbReference>
<proteinExistence type="predicted"/>
<evidence type="ECO:0000256" key="1">
    <source>
        <dbReference type="SAM" id="Coils"/>
    </source>
</evidence>
<dbReference type="Pfam" id="PF09424">
    <property type="entry name" value="YqeY"/>
    <property type="match status" value="1"/>
</dbReference>
<organism evidence="2 3">
    <name type="scientific">Candidatus Roizmanbacteria bacterium CG2_30_33_16</name>
    <dbReference type="NCBI Taxonomy" id="1805340"/>
    <lineage>
        <taxon>Bacteria</taxon>
        <taxon>Candidatus Roizmaniibacteriota</taxon>
    </lineage>
</organism>
<dbReference type="EMBL" id="MNZM01000050">
    <property type="protein sequence ID" value="OIP84625.1"/>
    <property type="molecule type" value="Genomic_DNA"/>
</dbReference>
<reference evidence="2 3" key="1">
    <citation type="journal article" date="2016" name="Environ. Microbiol.">
        <title>Genomic resolution of a cold subsurface aquifer community provides metabolic insights for novel microbes adapted to high CO concentrations.</title>
        <authorList>
            <person name="Probst A.J."/>
            <person name="Castelle C.J."/>
            <person name="Singh A."/>
            <person name="Brown C.T."/>
            <person name="Anantharaman K."/>
            <person name="Sharon I."/>
            <person name="Hug L.A."/>
            <person name="Burstein D."/>
            <person name="Emerson J.B."/>
            <person name="Thomas B.C."/>
            <person name="Banfield J.F."/>
        </authorList>
    </citation>
    <scope>NUCLEOTIDE SEQUENCE [LARGE SCALE GENOMIC DNA]</scope>
    <source>
        <strain evidence="2">CG2_30_33_16</strain>
    </source>
</reference>
<dbReference type="PANTHER" id="PTHR28055">
    <property type="entry name" value="ALTERED INHERITANCE OF MITOCHONDRIA PROTEIN 41, MITOCHONDRIAL"/>
    <property type="match status" value="1"/>
</dbReference>
<accession>A0A1J5HHJ4</accession>
<dbReference type="SUPFAM" id="SSF89095">
    <property type="entry name" value="GatB/YqeY motif"/>
    <property type="match status" value="1"/>
</dbReference>
<protein>
    <recommendedName>
        <fullName evidence="4">Asn/Gln amidotransferase domain-containing protein</fullName>
    </recommendedName>
</protein>
<gene>
    <name evidence="2" type="ORF">AUK04_02140</name>
</gene>